<dbReference type="InterPro" id="IPR002477">
    <property type="entry name" value="Peptidoglycan-bd-like"/>
</dbReference>
<dbReference type="InterPro" id="IPR036505">
    <property type="entry name" value="Amidase/PGRP_sf"/>
</dbReference>
<dbReference type="GO" id="GO:0071555">
    <property type="term" value="P:cell wall organization"/>
    <property type="evidence" value="ECO:0007669"/>
    <property type="project" value="UniProtKB-KW"/>
</dbReference>
<dbReference type="PANTHER" id="PTHR30417">
    <property type="entry name" value="N-ACETYLMURAMOYL-L-ALANINE AMIDASE AMID"/>
    <property type="match status" value="1"/>
</dbReference>
<evidence type="ECO:0000313" key="9">
    <source>
        <dbReference type="Proteomes" id="UP000233491"/>
    </source>
</evidence>
<gene>
    <name evidence="8" type="ORF">CXZ10_12795</name>
</gene>
<dbReference type="SMART" id="SM00644">
    <property type="entry name" value="Ami_2"/>
    <property type="match status" value="1"/>
</dbReference>
<evidence type="ECO:0000256" key="6">
    <source>
        <dbReference type="SAM" id="MobiDB-lite"/>
    </source>
</evidence>
<dbReference type="RefSeq" id="WP_101289730.1">
    <property type="nucleotide sequence ID" value="NZ_FOUQ01000016.1"/>
</dbReference>
<dbReference type="GO" id="GO:0019867">
    <property type="term" value="C:outer membrane"/>
    <property type="evidence" value="ECO:0007669"/>
    <property type="project" value="TreeGrafter"/>
</dbReference>
<comment type="catalytic activity">
    <reaction evidence="1">
        <text>Hydrolyzes the link between N-acetylmuramoyl residues and L-amino acid residues in certain cell-wall glycopeptides.</text>
        <dbReference type="EC" id="3.5.1.28"/>
    </reaction>
</comment>
<dbReference type="Pfam" id="PF01510">
    <property type="entry name" value="Amidase_2"/>
    <property type="match status" value="1"/>
</dbReference>
<dbReference type="GO" id="GO:0008745">
    <property type="term" value="F:N-acetylmuramoyl-L-alanine amidase activity"/>
    <property type="evidence" value="ECO:0007669"/>
    <property type="project" value="UniProtKB-EC"/>
</dbReference>
<keyword evidence="9" id="KW-1185">Reference proteome</keyword>
<comment type="caution">
    <text evidence="8">The sequence shown here is derived from an EMBL/GenBank/DDBJ whole genome shotgun (WGS) entry which is preliminary data.</text>
</comment>
<evidence type="ECO:0000256" key="3">
    <source>
        <dbReference type="ARBA" id="ARBA00011901"/>
    </source>
</evidence>
<dbReference type="Pfam" id="PF01471">
    <property type="entry name" value="PG_binding_1"/>
    <property type="match status" value="1"/>
</dbReference>
<dbReference type="GO" id="GO:0009253">
    <property type="term" value="P:peptidoglycan catabolic process"/>
    <property type="evidence" value="ECO:0007669"/>
    <property type="project" value="InterPro"/>
</dbReference>
<dbReference type="EC" id="3.5.1.28" evidence="3"/>
<sequence>MSPYDIDRAWSSPNSGHRSPGSAIDHLVLHYTGMRSEEGARDWLCDPRSQVSSHYVVFENGRVFQLVDESRRAWHAGRSFWQGLTDLNSRSIGIEIANPGHEFGYRPFPDRQIEAVIGLCRSILARHFIPPHQVVAHSDVAPDRKEDPGELFPWEWCAAFGIGLWVPPAPLDHGQALAFGDEGEKVLELQRLLVTIGFDAPIAGQFDERTETVVRAFQRHWRPALIDGRADPSTLDTLTRVAAAFEASRAS</sequence>
<keyword evidence="4" id="KW-0378">Hydrolase</keyword>
<comment type="similarity">
    <text evidence="2">Belongs to the N-acetylmuramoyl-L-alanine amidase 2 family.</text>
</comment>
<accession>A0A1I4WF08</accession>
<dbReference type="Proteomes" id="UP000233491">
    <property type="component" value="Unassembled WGS sequence"/>
</dbReference>
<evidence type="ECO:0000256" key="5">
    <source>
        <dbReference type="ARBA" id="ARBA00023316"/>
    </source>
</evidence>
<evidence type="ECO:0000259" key="7">
    <source>
        <dbReference type="SMART" id="SM00644"/>
    </source>
</evidence>
<dbReference type="GO" id="GO:0009254">
    <property type="term" value="P:peptidoglycan turnover"/>
    <property type="evidence" value="ECO:0007669"/>
    <property type="project" value="TreeGrafter"/>
</dbReference>
<proteinExistence type="inferred from homology"/>
<dbReference type="PANTHER" id="PTHR30417:SF1">
    <property type="entry name" value="N-ACETYLMURAMOYL-L-ALANINE AMIDASE AMID"/>
    <property type="match status" value="1"/>
</dbReference>
<evidence type="ECO:0000256" key="1">
    <source>
        <dbReference type="ARBA" id="ARBA00001561"/>
    </source>
</evidence>
<keyword evidence="5" id="KW-0961">Cell wall biogenesis/degradation</keyword>
<dbReference type="InterPro" id="IPR002502">
    <property type="entry name" value="Amidase_domain"/>
</dbReference>
<dbReference type="OrthoDB" id="9794842at2"/>
<dbReference type="SUPFAM" id="SSF55846">
    <property type="entry name" value="N-acetylmuramoyl-L-alanine amidase-like"/>
    <property type="match status" value="1"/>
</dbReference>
<dbReference type="EMBL" id="PJNW01000009">
    <property type="protein sequence ID" value="PKR88986.1"/>
    <property type="molecule type" value="Genomic_DNA"/>
</dbReference>
<name>A0A1I4WF08_9HYPH</name>
<evidence type="ECO:0000256" key="4">
    <source>
        <dbReference type="ARBA" id="ARBA00022801"/>
    </source>
</evidence>
<evidence type="ECO:0000256" key="2">
    <source>
        <dbReference type="ARBA" id="ARBA00007553"/>
    </source>
</evidence>
<reference evidence="8 9" key="1">
    <citation type="submission" date="2017-12" db="EMBL/GenBank/DDBJ databases">
        <title>Anaerobic carbon monoxide metabolism by Pleomorphomonas carboxyditropha sp. nov., a new mesophilic hydrogenogenic carboxidotroph.</title>
        <authorList>
            <person name="Esquivel-Elizondo S."/>
            <person name="Krajmalnik-Brown R."/>
        </authorList>
    </citation>
    <scope>NUCLEOTIDE SEQUENCE [LARGE SCALE GENOMIC DNA]</scope>
    <source>
        <strain evidence="8 9">R5-392</strain>
    </source>
</reference>
<dbReference type="AlphaFoldDB" id="A0A1I4WF08"/>
<evidence type="ECO:0000313" key="8">
    <source>
        <dbReference type="EMBL" id="PKR88986.1"/>
    </source>
</evidence>
<feature type="domain" description="N-acetylmuramoyl-L-alanine amidase" evidence="7">
    <location>
        <begin position="10"/>
        <end position="149"/>
    </location>
</feature>
<feature type="region of interest" description="Disordered" evidence="6">
    <location>
        <begin position="1"/>
        <end position="21"/>
    </location>
</feature>
<dbReference type="InterPro" id="IPR051206">
    <property type="entry name" value="NAMLAA_amidase_2"/>
</dbReference>
<dbReference type="InterPro" id="IPR036366">
    <property type="entry name" value="PGBDSf"/>
</dbReference>
<organism evidence="8 9">
    <name type="scientific">Pleomorphomonas diazotrophica</name>
    <dbReference type="NCBI Taxonomy" id="1166257"/>
    <lineage>
        <taxon>Bacteria</taxon>
        <taxon>Pseudomonadati</taxon>
        <taxon>Pseudomonadota</taxon>
        <taxon>Alphaproteobacteria</taxon>
        <taxon>Hyphomicrobiales</taxon>
        <taxon>Pleomorphomonadaceae</taxon>
        <taxon>Pleomorphomonas</taxon>
    </lineage>
</organism>
<dbReference type="Gene3D" id="1.10.101.10">
    <property type="entry name" value="PGBD-like superfamily/PGBD"/>
    <property type="match status" value="1"/>
</dbReference>
<dbReference type="SUPFAM" id="SSF47090">
    <property type="entry name" value="PGBD-like"/>
    <property type="match status" value="1"/>
</dbReference>
<dbReference type="InterPro" id="IPR036365">
    <property type="entry name" value="PGBD-like_sf"/>
</dbReference>
<dbReference type="Gene3D" id="3.40.80.10">
    <property type="entry name" value="Peptidoglycan recognition protein-like"/>
    <property type="match status" value="1"/>
</dbReference>
<protein>
    <recommendedName>
        <fullName evidence="3">N-acetylmuramoyl-L-alanine amidase</fullName>
        <ecNumber evidence="3">3.5.1.28</ecNumber>
    </recommendedName>
</protein>
<dbReference type="CDD" id="cd06583">
    <property type="entry name" value="PGRP"/>
    <property type="match status" value="1"/>
</dbReference>